<proteinExistence type="predicted"/>
<comment type="caution">
    <text evidence="1">The sequence shown here is derived from an EMBL/GenBank/DDBJ whole genome shotgun (WGS) entry which is preliminary data.</text>
</comment>
<reference evidence="1 2" key="1">
    <citation type="submission" date="2008-04" db="EMBL/GenBank/DDBJ databases">
        <title>Draft genome sequence of Bacteroides coprocola (DSM 17136).</title>
        <authorList>
            <person name="Sudarsanam P."/>
            <person name="Ley R."/>
            <person name="Guruge J."/>
            <person name="Turnbaugh P.J."/>
            <person name="Mahowald M."/>
            <person name="Liep D."/>
            <person name="Gordon J."/>
        </authorList>
    </citation>
    <scope>NUCLEOTIDE SEQUENCE [LARGE SCALE GENOMIC DNA]</scope>
    <source>
        <strain evidence="1 2">DSM 17136</strain>
    </source>
</reference>
<dbReference type="STRING" id="470145.BACCOP_02779"/>
<gene>
    <name evidence="1" type="ORF">BACCOP_02779</name>
</gene>
<evidence type="ECO:0000313" key="1">
    <source>
        <dbReference type="EMBL" id="EDV00165.1"/>
    </source>
</evidence>
<protein>
    <submittedName>
        <fullName evidence="1">Uncharacterized protein</fullName>
    </submittedName>
</protein>
<dbReference type="HOGENOM" id="CLU_1393873_0_0_10"/>
<name>B3JLI4_9BACT</name>
<dbReference type="Proteomes" id="UP000003146">
    <property type="component" value="Unassembled WGS sequence"/>
</dbReference>
<dbReference type="AlphaFoldDB" id="B3JLI4"/>
<accession>B3JLI4</accession>
<evidence type="ECO:0000313" key="2">
    <source>
        <dbReference type="Proteomes" id="UP000003146"/>
    </source>
</evidence>
<sequence length="178" mass="20598">MLLAGCMSGKDIVAVRQVKRPDKAVILRLCDDKTAIHSLLYPLSYEMKKNKDMDIRYLDNTFMFHDIRLSSGTGGCYLAPQDGNKNLSQSYKNFDGVIKYIIEDNGAIKERLDKYYKKMLSERKDTAHIPLEYFDDKFNDVIKNFFDGDSICLHFRKSKELYNIPLKVSFGQKLLSTE</sequence>
<organism evidence="1 2">
    <name type="scientific">Phocaeicola coprocola DSM 17136</name>
    <dbReference type="NCBI Taxonomy" id="470145"/>
    <lineage>
        <taxon>Bacteria</taxon>
        <taxon>Pseudomonadati</taxon>
        <taxon>Bacteroidota</taxon>
        <taxon>Bacteroidia</taxon>
        <taxon>Bacteroidales</taxon>
        <taxon>Bacteroidaceae</taxon>
        <taxon>Phocaeicola</taxon>
    </lineage>
</organism>
<dbReference type="EMBL" id="ABIY02000099">
    <property type="protein sequence ID" value="EDV00165.1"/>
    <property type="molecule type" value="Genomic_DNA"/>
</dbReference>
<dbReference type="eggNOG" id="ENOG50315GU">
    <property type="taxonomic scope" value="Bacteria"/>
</dbReference>
<reference evidence="1 2" key="2">
    <citation type="submission" date="2008-04" db="EMBL/GenBank/DDBJ databases">
        <authorList>
            <person name="Fulton L."/>
            <person name="Clifton S."/>
            <person name="Fulton B."/>
            <person name="Xu J."/>
            <person name="Minx P."/>
            <person name="Pepin K.H."/>
            <person name="Johnson M."/>
            <person name="Thiruvilangam P."/>
            <person name="Bhonagiri V."/>
            <person name="Nash W.E."/>
            <person name="Mardis E.R."/>
            <person name="Wilson R.K."/>
        </authorList>
    </citation>
    <scope>NUCLEOTIDE SEQUENCE [LARGE SCALE GENOMIC DNA]</scope>
    <source>
        <strain evidence="1 2">DSM 17136</strain>
    </source>
</reference>